<feature type="transmembrane region" description="Helical" evidence="1">
    <location>
        <begin position="12"/>
        <end position="36"/>
    </location>
</feature>
<reference evidence="3 5" key="2">
    <citation type="submission" date="2018-06" db="EMBL/GenBank/DDBJ databases">
        <authorList>
            <consortium name="Pathogen Informatics"/>
            <person name="Doyle S."/>
        </authorList>
    </citation>
    <scope>NUCLEOTIDE SEQUENCE [LARGE SCALE GENOMIC DNA]</scope>
    <source>
        <strain evidence="3 5">NCTC10851</strain>
    </source>
</reference>
<protein>
    <recommendedName>
        <fullName evidence="6">Hemophilus-specific protein</fullName>
    </recommendedName>
</protein>
<reference evidence="2 4" key="1">
    <citation type="submission" date="2017-07" db="EMBL/GenBank/DDBJ databases">
        <title>Virulence factors identified in Actinobacillus seminis.</title>
        <authorList>
            <person name="Negrete-Abascal E."/>
            <person name="Vaca-Pacheco S."/>
            <person name="Montes-Garcia F."/>
            <person name="Leyto-Gil A.M."/>
            <person name="Fragoso-Garcia E."/>
            <person name="Carvente-Garcia R."/>
            <person name="Perez-Agueros S."/>
            <person name="Castelan-Sanchez H.G."/>
            <person name="Garcia-Molina A."/>
            <person name="Villamar T.E."/>
            <person name="Vazquez-Cruz C."/>
        </authorList>
    </citation>
    <scope>NUCLEOTIDE SEQUENCE [LARGE SCALE GENOMIC DNA]</scope>
    <source>
        <strain evidence="2 4">ATCC 15768</strain>
    </source>
</reference>
<gene>
    <name evidence="2" type="ORF">CFY87_00235</name>
    <name evidence="3" type="ORF">NCTC10851_01427</name>
</gene>
<evidence type="ECO:0008006" key="6">
    <source>
        <dbReference type="Google" id="ProtNLM"/>
    </source>
</evidence>
<keyword evidence="1" id="KW-0812">Transmembrane</keyword>
<name>A0A263HEY8_9PAST</name>
<evidence type="ECO:0000313" key="2">
    <source>
        <dbReference type="EMBL" id="OZN25691.1"/>
    </source>
</evidence>
<evidence type="ECO:0000313" key="5">
    <source>
        <dbReference type="Proteomes" id="UP000254507"/>
    </source>
</evidence>
<proteinExistence type="predicted"/>
<feature type="transmembrane region" description="Helical" evidence="1">
    <location>
        <begin position="79"/>
        <end position="97"/>
    </location>
</feature>
<dbReference type="AlphaFoldDB" id="A0A263HEY8"/>
<dbReference type="Proteomes" id="UP000254507">
    <property type="component" value="Unassembled WGS sequence"/>
</dbReference>
<keyword evidence="4" id="KW-1185">Reference proteome</keyword>
<keyword evidence="1" id="KW-0472">Membrane</keyword>
<organism evidence="3 5">
    <name type="scientific">Actinobacillus seminis</name>
    <dbReference type="NCBI Taxonomy" id="722"/>
    <lineage>
        <taxon>Bacteria</taxon>
        <taxon>Pseudomonadati</taxon>
        <taxon>Pseudomonadota</taxon>
        <taxon>Gammaproteobacteria</taxon>
        <taxon>Pasteurellales</taxon>
        <taxon>Pasteurellaceae</taxon>
        <taxon>Actinobacillus</taxon>
    </lineage>
</organism>
<accession>A0A263HEY8</accession>
<dbReference type="EMBL" id="NLFK01000001">
    <property type="protein sequence ID" value="OZN25691.1"/>
    <property type="molecule type" value="Genomic_DNA"/>
</dbReference>
<dbReference type="Proteomes" id="UP000215738">
    <property type="component" value="Unassembled WGS sequence"/>
</dbReference>
<dbReference type="InParanoid" id="A0A263HEY8"/>
<keyword evidence="1" id="KW-1133">Transmembrane helix</keyword>
<evidence type="ECO:0000313" key="3">
    <source>
        <dbReference type="EMBL" id="SUU37034.1"/>
    </source>
</evidence>
<dbReference type="OrthoDB" id="5689096at2"/>
<sequence length="99" mass="11542">MKNHSKIRKFLTALVLGVLLFLSILLFGVAVMIYMPGINLNQWLQKSANYWLIWRGFLYVVMIALLYQIHRYRLLSHKAIGLLALVILVIEGLNLLYRL</sequence>
<dbReference type="RefSeq" id="WP_094945329.1">
    <property type="nucleotide sequence ID" value="NZ_JBMHIA010000004.1"/>
</dbReference>
<feature type="transmembrane region" description="Helical" evidence="1">
    <location>
        <begin position="48"/>
        <end position="67"/>
    </location>
</feature>
<dbReference type="EMBL" id="UFSB01000001">
    <property type="protein sequence ID" value="SUU37034.1"/>
    <property type="molecule type" value="Genomic_DNA"/>
</dbReference>
<evidence type="ECO:0000256" key="1">
    <source>
        <dbReference type="SAM" id="Phobius"/>
    </source>
</evidence>
<evidence type="ECO:0000313" key="4">
    <source>
        <dbReference type="Proteomes" id="UP000215738"/>
    </source>
</evidence>